<organism evidence="2">
    <name type="scientific">Brachypodium distachyon</name>
    <name type="common">Purple false brome</name>
    <name type="synonym">Trachynia distachya</name>
    <dbReference type="NCBI Taxonomy" id="15368"/>
    <lineage>
        <taxon>Eukaryota</taxon>
        <taxon>Viridiplantae</taxon>
        <taxon>Streptophyta</taxon>
        <taxon>Embryophyta</taxon>
        <taxon>Tracheophyta</taxon>
        <taxon>Spermatophyta</taxon>
        <taxon>Magnoliopsida</taxon>
        <taxon>Liliopsida</taxon>
        <taxon>Poales</taxon>
        <taxon>Poaceae</taxon>
        <taxon>BOP clade</taxon>
        <taxon>Pooideae</taxon>
        <taxon>Stipodae</taxon>
        <taxon>Brachypodieae</taxon>
        <taxon>Brachypodium</taxon>
    </lineage>
</organism>
<evidence type="ECO:0000313" key="2">
    <source>
        <dbReference type="EMBL" id="KQJ94852.1"/>
    </source>
</evidence>
<dbReference type="Proteomes" id="UP000008810">
    <property type="component" value="Chromosome 3"/>
</dbReference>
<protein>
    <submittedName>
        <fullName evidence="2 3">Uncharacterized protein</fullName>
    </submittedName>
</protein>
<accession>A0A0Q3F9B3</accession>
<dbReference type="Gramene" id="KQJ94852">
    <property type="protein sequence ID" value="KQJ94852"/>
    <property type="gene ID" value="BRADI_3g13636v3"/>
</dbReference>
<dbReference type="GeneID" id="104583529"/>
<dbReference type="EnsemblPlants" id="KQJ94852">
    <property type="protein sequence ID" value="KQJ94852"/>
    <property type="gene ID" value="BRADI_3g13636v3"/>
</dbReference>
<dbReference type="KEGG" id="bdi:104583529"/>
<dbReference type="EMBL" id="CM000882">
    <property type="protein sequence ID" value="KQJ94852.1"/>
    <property type="molecule type" value="Genomic_DNA"/>
</dbReference>
<evidence type="ECO:0000313" key="4">
    <source>
        <dbReference type="Proteomes" id="UP000008810"/>
    </source>
</evidence>
<feature type="region of interest" description="Disordered" evidence="1">
    <location>
        <begin position="53"/>
        <end position="126"/>
    </location>
</feature>
<evidence type="ECO:0000313" key="3">
    <source>
        <dbReference type="EnsemblPlants" id="KQJ94852"/>
    </source>
</evidence>
<gene>
    <name evidence="3" type="primary">LOC104583529</name>
    <name evidence="2" type="ORF">BRADI_3g13636v3</name>
</gene>
<reference evidence="3" key="3">
    <citation type="submission" date="2018-08" db="UniProtKB">
        <authorList>
            <consortium name="EnsemblPlants"/>
        </authorList>
    </citation>
    <scope>IDENTIFICATION</scope>
    <source>
        <strain evidence="3">cv. Bd21</strain>
    </source>
</reference>
<feature type="compositionally biased region" description="Acidic residues" evidence="1">
    <location>
        <begin position="83"/>
        <end position="102"/>
    </location>
</feature>
<sequence length="126" mass="13707">MLRRSASSLLSACRLLRQPSTPAFRRHPEPRRLCPSPAASVLGARGYVVRRMARRIPPARPDGYSTSDGEADGGYGDGHEDMEPPAEEGAAEEADEELEGYELDFGALFGGAGDKEEEEEEEGEKK</sequence>
<dbReference type="FunCoup" id="A0A0Q3F9B3">
    <property type="interactions" value="702"/>
</dbReference>
<name>A0A0Q3F9B3_BRADI</name>
<dbReference type="RefSeq" id="XP_010234256.2">
    <property type="nucleotide sequence ID" value="XM_010235954.3"/>
</dbReference>
<dbReference type="AlphaFoldDB" id="A0A0Q3F9B3"/>
<evidence type="ECO:0000256" key="1">
    <source>
        <dbReference type="SAM" id="MobiDB-lite"/>
    </source>
</evidence>
<reference evidence="2" key="2">
    <citation type="submission" date="2017-06" db="EMBL/GenBank/DDBJ databases">
        <title>WGS assembly of Brachypodium distachyon.</title>
        <authorList>
            <consortium name="The International Brachypodium Initiative"/>
            <person name="Lucas S."/>
            <person name="Harmon-Smith M."/>
            <person name="Lail K."/>
            <person name="Tice H."/>
            <person name="Grimwood J."/>
            <person name="Bruce D."/>
            <person name="Barry K."/>
            <person name="Shu S."/>
            <person name="Lindquist E."/>
            <person name="Wang M."/>
            <person name="Pitluck S."/>
            <person name="Vogel J.P."/>
            <person name="Garvin D.F."/>
            <person name="Mockler T.C."/>
            <person name="Schmutz J."/>
            <person name="Rokhsar D."/>
            <person name="Bevan M.W."/>
        </authorList>
    </citation>
    <scope>NUCLEOTIDE SEQUENCE</scope>
    <source>
        <strain evidence="2">Bd21</strain>
    </source>
</reference>
<feature type="compositionally biased region" description="Acidic residues" evidence="1">
    <location>
        <begin position="115"/>
        <end position="126"/>
    </location>
</feature>
<reference evidence="2 3" key="1">
    <citation type="journal article" date="2010" name="Nature">
        <title>Genome sequencing and analysis of the model grass Brachypodium distachyon.</title>
        <authorList>
            <consortium name="International Brachypodium Initiative"/>
        </authorList>
    </citation>
    <scope>NUCLEOTIDE SEQUENCE [LARGE SCALE GENOMIC DNA]</scope>
    <source>
        <strain evidence="2 3">Bd21</strain>
    </source>
</reference>
<keyword evidence="4" id="KW-1185">Reference proteome</keyword>
<proteinExistence type="predicted"/>